<evidence type="ECO:0000256" key="5">
    <source>
        <dbReference type="PROSITE-ProRule" id="PRU01379"/>
    </source>
</evidence>
<evidence type="ECO:0000313" key="7">
    <source>
        <dbReference type="EMBL" id="ABM04472.1"/>
    </source>
</evidence>
<comment type="caution">
    <text evidence="5">Lacks conserved residue(s) required for the propagation of feature annotation.</text>
</comment>
<sequence>MKEQQQTDLVKPSPKKWQAKEKLAWLKKQTIKRSYQNDVLKKIAALAEDFTVEQYGELCYPPYHYPLYIVTTRDWDNNKPSILITGGVHGYETSGVHGALSFIEKHGLKYAEKFNIAVAPCISPWGYETINRWNANATDPNRSFYQSSPSLEASQLMEYVKKHDLNFMTHIDLHETTDTDNTEFRPALTARDGVEQELTDIPDGFYLVADSNNPKHDFQRAIIESVKKVTHIAPADANGKIIGESVSQDGVIHYDTKKLGLCNGFTDALYCTTTEVYPDSPHVTGAYCINAQVAAVTGGLDYLIKNNIV</sequence>
<evidence type="ECO:0000313" key="8">
    <source>
        <dbReference type="Proteomes" id="UP000000639"/>
    </source>
</evidence>
<dbReference type="GO" id="GO:0006508">
    <property type="term" value="P:proteolysis"/>
    <property type="evidence" value="ECO:0007669"/>
    <property type="project" value="InterPro"/>
</dbReference>
<organism evidence="7 8">
    <name type="scientific">Psychromonas ingrahamii (strain DSM 17664 / CCUG 51855 / 37)</name>
    <dbReference type="NCBI Taxonomy" id="357804"/>
    <lineage>
        <taxon>Bacteria</taxon>
        <taxon>Pseudomonadati</taxon>
        <taxon>Pseudomonadota</taxon>
        <taxon>Gammaproteobacteria</taxon>
        <taxon>Alteromonadales</taxon>
        <taxon>Psychromonadaceae</taxon>
        <taxon>Psychromonas</taxon>
    </lineage>
</organism>
<dbReference type="GO" id="GO:0004181">
    <property type="term" value="F:metallocarboxypeptidase activity"/>
    <property type="evidence" value="ECO:0007669"/>
    <property type="project" value="InterPro"/>
</dbReference>
<dbReference type="InterPro" id="IPR000834">
    <property type="entry name" value="Peptidase_M14"/>
</dbReference>
<dbReference type="HOGENOM" id="CLU_079078_0_0_6"/>
<dbReference type="GO" id="GO:0008270">
    <property type="term" value="F:zinc ion binding"/>
    <property type="evidence" value="ECO:0007669"/>
    <property type="project" value="InterPro"/>
</dbReference>
<dbReference type="OrthoDB" id="5290048at2"/>
<dbReference type="RefSeq" id="WP_011771027.1">
    <property type="nucleotide sequence ID" value="NC_008709.1"/>
</dbReference>
<dbReference type="EMBL" id="CP000510">
    <property type="protein sequence ID" value="ABM04472.1"/>
    <property type="molecule type" value="Genomic_DNA"/>
</dbReference>
<evidence type="ECO:0000259" key="6">
    <source>
        <dbReference type="PROSITE" id="PS52035"/>
    </source>
</evidence>
<keyword evidence="8" id="KW-1185">Reference proteome</keyword>
<keyword evidence="7" id="KW-0645">Protease</keyword>
<comment type="cofactor">
    <cofactor evidence="1">
        <name>Zn(2+)</name>
        <dbReference type="ChEBI" id="CHEBI:29105"/>
    </cofactor>
</comment>
<name>A1SYA7_PSYIN</name>
<evidence type="ECO:0000256" key="2">
    <source>
        <dbReference type="ARBA" id="ARBA00022723"/>
    </source>
</evidence>
<dbReference type="PROSITE" id="PS52035">
    <property type="entry name" value="PEPTIDASE_M14"/>
    <property type="match status" value="1"/>
</dbReference>
<keyword evidence="7" id="KW-0121">Carboxypeptidase</keyword>
<dbReference type="Proteomes" id="UP000000639">
    <property type="component" value="Chromosome"/>
</dbReference>
<feature type="domain" description="Peptidase M14" evidence="6">
    <location>
        <begin position="31"/>
        <end position="295"/>
    </location>
</feature>
<dbReference type="AlphaFoldDB" id="A1SYA7"/>
<dbReference type="Gene3D" id="3.40.630.10">
    <property type="entry name" value="Zn peptidases"/>
    <property type="match status" value="1"/>
</dbReference>
<dbReference type="Pfam" id="PF24827">
    <property type="entry name" value="AstE_AspA_cat"/>
    <property type="match status" value="1"/>
</dbReference>
<accession>A1SYA7</accession>
<dbReference type="STRING" id="357804.Ping_2765"/>
<evidence type="ECO:0000256" key="3">
    <source>
        <dbReference type="ARBA" id="ARBA00022801"/>
    </source>
</evidence>
<evidence type="ECO:0000256" key="1">
    <source>
        <dbReference type="ARBA" id="ARBA00001947"/>
    </source>
</evidence>
<dbReference type="InterPro" id="IPR055438">
    <property type="entry name" value="AstE_AspA_cat"/>
</dbReference>
<dbReference type="KEGG" id="pin:Ping_2765"/>
<keyword evidence="3" id="KW-0378">Hydrolase</keyword>
<dbReference type="CDD" id="cd06231">
    <property type="entry name" value="M14_REP34-like"/>
    <property type="match status" value="1"/>
</dbReference>
<proteinExistence type="inferred from homology"/>
<dbReference type="SUPFAM" id="SSF53187">
    <property type="entry name" value="Zn-dependent exopeptidases"/>
    <property type="match status" value="1"/>
</dbReference>
<reference evidence="7 8" key="1">
    <citation type="submission" date="2007-01" db="EMBL/GenBank/DDBJ databases">
        <title>Complete sequence of Psychromonas ingrahamii 37.</title>
        <authorList>
            <consortium name="US DOE Joint Genome Institute"/>
            <person name="Copeland A."/>
            <person name="Lucas S."/>
            <person name="Lapidus A."/>
            <person name="Barry K."/>
            <person name="Detter J.C."/>
            <person name="Glavina del Rio T."/>
            <person name="Hammon N."/>
            <person name="Israni S."/>
            <person name="Dalin E."/>
            <person name="Tice H."/>
            <person name="Pitluck S."/>
            <person name="Thompson L.S."/>
            <person name="Brettin T."/>
            <person name="Bruce D."/>
            <person name="Han C."/>
            <person name="Tapia R."/>
            <person name="Schmutz J."/>
            <person name="Larimer F."/>
            <person name="Land M."/>
            <person name="Hauser L."/>
            <person name="Kyrpides N."/>
            <person name="Ivanova N."/>
            <person name="Staley J."/>
            <person name="Richardson P."/>
        </authorList>
    </citation>
    <scope>NUCLEOTIDE SEQUENCE [LARGE SCALE GENOMIC DNA]</scope>
    <source>
        <strain evidence="7 8">37</strain>
    </source>
</reference>
<protein>
    <submittedName>
        <fullName evidence="7">Zn-dependent enzyme, member of deacylase/carboxypeptidase family protein</fullName>
    </submittedName>
</protein>
<dbReference type="GO" id="GO:0016788">
    <property type="term" value="F:hydrolase activity, acting on ester bonds"/>
    <property type="evidence" value="ECO:0007669"/>
    <property type="project" value="InterPro"/>
</dbReference>
<comment type="similarity">
    <text evidence="5">Belongs to the peptidase M14 family.</text>
</comment>
<keyword evidence="4" id="KW-0862">Zinc</keyword>
<dbReference type="eggNOG" id="COG2866">
    <property type="taxonomic scope" value="Bacteria"/>
</dbReference>
<gene>
    <name evidence="7" type="ordered locus">Ping_2765</name>
</gene>
<evidence type="ECO:0000256" key="4">
    <source>
        <dbReference type="ARBA" id="ARBA00022833"/>
    </source>
</evidence>
<keyword evidence="2" id="KW-0479">Metal-binding</keyword>